<keyword evidence="1" id="KW-0472">Membrane</keyword>
<reference evidence="2 3" key="1">
    <citation type="submission" date="2019-07" db="EMBL/GenBank/DDBJ databases">
        <title>Rapid identification of Enteric Bacteria from Whole Genome Sequences (WGS) using Average Nucleotide Identity (ANI).</title>
        <authorList>
            <person name="Lane C."/>
        </authorList>
    </citation>
    <scope>NUCLEOTIDE SEQUENCE [LARGE SCALE GENOMIC DNA]</scope>
    <source>
        <strain evidence="2 3">2016D-0250</strain>
    </source>
</reference>
<keyword evidence="1" id="KW-0812">Transmembrane</keyword>
<dbReference type="EMBL" id="VOWB01000020">
    <property type="protein sequence ID" value="TXE84189.1"/>
    <property type="molecule type" value="Genomic_DNA"/>
</dbReference>
<keyword evidence="1" id="KW-1133">Transmembrane helix</keyword>
<feature type="transmembrane region" description="Helical" evidence="1">
    <location>
        <begin position="14"/>
        <end position="33"/>
    </location>
</feature>
<accession>A0A5C7DT72</accession>
<proteinExistence type="predicted"/>
<protein>
    <submittedName>
        <fullName evidence="2">Uncharacterized protein</fullName>
    </submittedName>
</protein>
<dbReference type="Proteomes" id="UP000321310">
    <property type="component" value="Unassembled WGS sequence"/>
</dbReference>
<name>A0A5C7DT72_9BACT</name>
<evidence type="ECO:0000256" key="1">
    <source>
        <dbReference type="SAM" id="Phobius"/>
    </source>
</evidence>
<dbReference type="AlphaFoldDB" id="A0A5C7DT72"/>
<sequence length="200" mass="23885">MNKIKKYYIENKKMSIIILIGFLLFFLFVFLIVTNPSSKDEFNIESGFDSQNAKKEDDVKYNFNESNLSAKKDVVNPDSKNIFILEDKNDLNISKKNKNEDIDNNIPDISENSFNNLKQYEAIKEIEKTQKPKDMVLFLKNIKPQIFISKDLNSFKYDYKDFYIGDKFLNWYLVEDININFIRFKDQELNYSYNLRFYGE</sequence>
<comment type="caution">
    <text evidence="2">The sequence shown here is derived from an EMBL/GenBank/DDBJ whole genome shotgun (WGS) entry which is preliminary data.</text>
</comment>
<gene>
    <name evidence="2" type="ORF">FPD46_01360</name>
</gene>
<dbReference type="RefSeq" id="WP_147575008.1">
    <property type="nucleotide sequence ID" value="NZ_VOWB01000020.1"/>
</dbReference>
<organism evidence="2 3">
    <name type="scientific">Campylobacter peloridis</name>
    <dbReference type="NCBI Taxonomy" id="488546"/>
    <lineage>
        <taxon>Bacteria</taxon>
        <taxon>Pseudomonadati</taxon>
        <taxon>Campylobacterota</taxon>
        <taxon>Epsilonproteobacteria</taxon>
        <taxon>Campylobacterales</taxon>
        <taxon>Campylobacteraceae</taxon>
        <taxon>Campylobacter</taxon>
    </lineage>
</organism>
<evidence type="ECO:0000313" key="2">
    <source>
        <dbReference type="EMBL" id="TXE84189.1"/>
    </source>
</evidence>
<evidence type="ECO:0000313" key="3">
    <source>
        <dbReference type="Proteomes" id="UP000321310"/>
    </source>
</evidence>